<organism evidence="1">
    <name type="scientific">Arundo donax</name>
    <name type="common">Giant reed</name>
    <name type="synonym">Donax arundinaceus</name>
    <dbReference type="NCBI Taxonomy" id="35708"/>
    <lineage>
        <taxon>Eukaryota</taxon>
        <taxon>Viridiplantae</taxon>
        <taxon>Streptophyta</taxon>
        <taxon>Embryophyta</taxon>
        <taxon>Tracheophyta</taxon>
        <taxon>Spermatophyta</taxon>
        <taxon>Magnoliopsida</taxon>
        <taxon>Liliopsida</taxon>
        <taxon>Poales</taxon>
        <taxon>Poaceae</taxon>
        <taxon>PACMAD clade</taxon>
        <taxon>Arundinoideae</taxon>
        <taxon>Arundineae</taxon>
        <taxon>Arundo</taxon>
    </lineage>
</organism>
<dbReference type="EMBL" id="GBRH01222279">
    <property type="protein sequence ID" value="JAD75616.1"/>
    <property type="molecule type" value="Transcribed_RNA"/>
</dbReference>
<reference evidence="1" key="2">
    <citation type="journal article" date="2015" name="Data Brief">
        <title>Shoot transcriptome of the giant reed, Arundo donax.</title>
        <authorList>
            <person name="Barrero R.A."/>
            <person name="Guerrero F.D."/>
            <person name="Moolhuijzen P."/>
            <person name="Goolsby J.A."/>
            <person name="Tidwell J."/>
            <person name="Bellgard S.E."/>
            <person name="Bellgard M.I."/>
        </authorList>
    </citation>
    <scope>NUCLEOTIDE SEQUENCE</scope>
    <source>
        <tissue evidence="1">Shoot tissue taken approximately 20 cm above the soil surface</tissue>
    </source>
</reference>
<sequence length="55" mass="6401">MTYTRPPSLYRSSGIGGTSGHFPQSTSFPSYYFHHNFYLWGLRPCVLHPLSTFFR</sequence>
<protein>
    <submittedName>
        <fullName evidence="1">Uncharacterized protein</fullName>
    </submittedName>
</protein>
<proteinExistence type="predicted"/>
<reference evidence="1" key="1">
    <citation type="submission" date="2014-09" db="EMBL/GenBank/DDBJ databases">
        <authorList>
            <person name="Magalhaes I.L.F."/>
            <person name="Oliveira U."/>
            <person name="Santos F.R."/>
            <person name="Vidigal T.H.D.A."/>
            <person name="Brescovit A.D."/>
            <person name="Santos A.J."/>
        </authorList>
    </citation>
    <scope>NUCLEOTIDE SEQUENCE</scope>
    <source>
        <tissue evidence="1">Shoot tissue taken approximately 20 cm above the soil surface</tissue>
    </source>
</reference>
<accession>A0A0A9CJA1</accession>
<dbReference type="AlphaFoldDB" id="A0A0A9CJA1"/>
<name>A0A0A9CJA1_ARUDO</name>
<evidence type="ECO:0000313" key="1">
    <source>
        <dbReference type="EMBL" id="JAD75616.1"/>
    </source>
</evidence>